<name>A0AA38U5G3_9ASTR</name>
<proteinExistence type="predicted"/>
<feature type="region of interest" description="Disordered" evidence="1">
    <location>
        <begin position="71"/>
        <end position="151"/>
    </location>
</feature>
<accession>A0AA38U5G3</accession>
<feature type="compositionally biased region" description="Basic and acidic residues" evidence="1">
    <location>
        <begin position="110"/>
        <end position="125"/>
    </location>
</feature>
<sequence length="477" mass="54094">MAMRYLESYCGSCRFGSYFGTSEPTLTKELVVQGWTKGRAKRMMDMSRGGRVAARARRGRARRIAAAMRLIMQGGSRDHRRSSPSRSGPSRRSPYGDQRRTSQESSPSTRDIEVVVEQRVEREVTPEYTPSTPLEEYHTEEDPDEEYPMEEDPYEEEARMLYREIESLRDELFRSQGETTIARETASRLQSWNADREARLSALDFQNVCLRGTNGGLKEENRELKGELRIARRSWRTRIGDRTRIGVFWFGSRVRGPLEASVPAGAEPEVPLELSSSTNLRGGDQSSLLPTRHAVSIVWSTELELALSSVDQYLIAVGNNQQECPESCKCFECGMSGHISLWLESDASRSGNTTKEVLKAKGAELRIYVSTTPLHYLNGKINQLEMSFIVEIADESQREIVGIIETPIGKFEYVRGDRKKGEIEIILMLQRNESICSNGLIDRIRETQKEDDKLRAYVIDFGGSWDSHLSLALLELL</sequence>
<dbReference type="AlphaFoldDB" id="A0AA38U5G3"/>
<dbReference type="Proteomes" id="UP001172457">
    <property type="component" value="Chromosome 2"/>
</dbReference>
<reference evidence="2" key="1">
    <citation type="submission" date="2023-03" db="EMBL/GenBank/DDBJ databases">
        <title>Chromosome-scale reference genome and RAD-based genetic map of yellow starthistle (Centaurea solstitialis) reveal putative structural variation and QTLs associated with invader traits.</title>
        <authorList>
            <person name="Reatini B."/>
            <person name="Cang F.A."/>
            <person name="Jiang Q."/>
            <person name="Mckibben M.T.W."/>
            <person name="Barker M.S."/>
            <person name="Rieseberg L.H."/>
            <person name="Dlugosch K.M."/>
        </authorList>
    </citation>
    <scope>NUCLEOTIDE SEQUENCE</scope>
    <source>
        <strain evidence="2">CAN-66</strain>
        <tissue evidence="2">Leaf</tissue>
    </source>
</reference>
<dbReference type="EMBL" id="JARYMX010000002">
    <property type="protein sequence ID" value="KAJ9562853.1"/>
    <property type="molecule type" value="Genomic_DNA"/>
</dbReference>
<evidence type="ECO:0000313" key="3">
    <source>
        <dbReference type="Proteomes" id="UP001172457"/>
    </source>
</evidence>
<feature type="compositionally biased region" description="Low complexity" evidence="1">
    <location>
        <begin position="84"/>
        <end position="93"/>
    </location>
</feature>
<organism evidence="2 3">
    <name type="scientific">Centaurea solstitialis</name>
    <name type="common">yellow star-thistle</name>
    <dbReference type="NCBI Taxonomy" id="347529"/>
    <lineage>
        <taxon>Eukaryota</taxon>
        <taxon>Viridiplantae</taxon>
        <taxon>Streptophyta</taxon>
        <taxon>Embryophyta</taxon>
        <taxon>Tracheophyta</taxon>
        <taxon>Spermatophyta</taxon>
        <taxon>Magnoliopsida</taxon>
        <taxon>eudicotyledons</taxon>
        <taxon>Gunneridae</taxon>
        <taxon>Pentapetalae</taxon>
        <taxon>asterids</taxon>
        <taxon>campanulids</taxon>
        <taxon>Asterales</taxon>
        <taxon>Asteraceae</taxon>
        <taxon>Carduoideae</taxon>
        <taxon>Cardueae</taxon>
        <taxon>Centaureinae</taxon>
        <taxon>Centaurea</taxon>
    </lineage>
</organism>
<feature type="compositionally biased region" description="Acidic residues" evidence="1">
    <location>
        <begin position="138"/>
        <end position="151"/>
    </location>
</feature>
<evidence type="ECO:0000313" key="2">
    <source>
        <dbReference type="EMBL" id="KAJ9562853.1"/>
    </source>
</evidence>
<protein>
    <submittedName>
        <fullName evidence="2">Uncharacterized protein</fullName>
    </submittedName>
</protein>
<gene>
    <name evidence="2" type="ORF">OSB04_008013</name>
</gene>
<evidence type="ECO:0000256" key="1">
    <source>
        <dbReference type="SAM" id="MobiDB-lite"/>
    </source>
</evidence>
<keyword evidence="3" id="KW-1185">Reference proteome</keyword>
<comment type="caution">
    <text evidence="2">The sequence shown here is derived from an EMBL/GenBank/DDBJ whole genome shotgun (WGS) entry which is preliminary data.</text>
</comment>